<sequence>MTLIDKDSITQHSPLSTQSSFVNAISTLEDLKRELNDLGDSDLSPGMQLIMEYWQGLRNIWDTVVVLKIFVDFNKLILGPKSELLRC</sequence>
<reference evidence="1" key="1">
    <citation type="submission" date="2022-06" db="EMBL/GenBank/DDBJ databases">
        <authorList>
            <consortium name="SYNGENTA / RWTH Aachen University"/>
        </authorList>
    </citation>
    <scope>NUCLEOTIDE SEQUENCE</scope>
</reference>
<dbReference type="Proteomes" id="UP001153365">
    <property type="component" value="Unassembled WGS sequence"/>
</dbReference>
<dbReference type="EMBL" id="CALTRL010005710">
    <property type="protein sequence ID" value="CAH7685155.1"/>
    <property type="molecule type" value="Genomic_DNA"/>
</dbReference>
<name>A0AAV0BD91_PHAPC</name>
<evidence type="ECO:0000313" key="2">
    <source>
        <dbReference type="Proteomes" id="UP001153365"/>
    </source>
</evidence>
<evidence type="ECO:0000313" key="1">
    <source>
        <dbReference type="EMBL" id="CAH7685155.1"/>
    </source>
</evidence>
<proteinExistence type="predicted"/>
<organism evidence="1 2">
    <name type="scientific">Phakopsora pachyrhizi</name>
    <name type="common">Asian soybean rust disease fungus</name>
    <dbReference type="NCBI Taxonomy" id="170000"/>
    <lineage>
        <taxon>Eukaryota</taxon>
        <taxon>Fungi</taxon>
        <taxon>Dikarya</taxon>
        <taxon>Basidiomycota</taxon>
        <taxon>Pucciniomycotina</taxon>
        <taxon>Pucciniomycetes</taxon>
        <taxon>Pucciniales</taxon>
        <taxon>Phakopsoraceae</taxon>
        <taxon>Phakopsora</taxon>
    </lineage>
</organism>
<accession>A0AAV0BD91</accession>
<comment type="caution">
    <text evidence="1">The sequence shown here is derived from an EMBL/GenBank/DDBJ whole genome shotgun (WGS) entry which is preliminary data.</text>
</comment>
<protein>
    <submittedName>
        <fullName evidence="1">Uncharacterized protein</fullName>
    </submittedName>
</protein>
<gene>
    <name evidence="1" type="ORF">PPACK8108_LOCUS19635</name>
</gene>
<keyword evidence="2" id="KW-1185">Reference proteome</keyword>
<dbReference type="AlphaFoldDB" id="A0AAV0BD91"/>